<feature type="transmembrane region" description="Helical" evidence="9">
    <location>
        <begin position="102"/>
        <end position="120"/>
    </location>
</feature>
<feature type="transmembrane region" description="Helical" evidence="9">
    <location>
        <begin position="305"/>
        <end position="326"/>
    </location>
</feature>
<evidence type="ECO:0000256" key="6">
    <source>
        <dbReference type="ARBA" id="ARBA00023136"/>
    </source>
</evidence>
<name>F8AZE0_9ACTN</name>
<organism evidence="10 11">
    <name type="scientific">Candidatus Protofrankia datiscae</name>
    <dbReference type="NCBI Taxonomy" id="2716812"/>
    <lineage>
        <taxon>Bacteria</taxon>
        <taxon>Bacillati</taxon>
        <taxon>Actinomycetota</taxon>
        <taxon>Actinomycetes</taxon>
        <taxon>Frankiales</taxon>
        <taxon>Frankiaceae</taxon>
        <taxon>Protofrankia</taxon>
    </lineage>
</organism>
<comment type="subcellular location">
    <subcellularLocation>
        <location evidence="1">Cell membrane</location>
        <topology evidence="1">Multi-pass membrane protein</topology>
    </subcellularLocation>
</comment>
<gene>
    <name evidence="10" type="ordered locus">FsymDg_4425</name>
</gene>
<proteinExistence type="inferred from homology"/>
<dbReference type="GO" id="GO:0016758">
    <property type="term" value="F:hexosyltransferase activity"/>
    <property type="evidence" value="ECO:0007669"/>
    <property type="project" value="InterPro"/>
</dbReference>
<evidence type="ECO:0000313" key="11">
    <source>
        <dbReference type="Proteomes" id="UP000001549"/>
    </source>
</evidence>
<dbReference type="KEGG" id="fsy:FsymDg_4425"/>
<evidence type="ECO:0000256" key="7">
    <source>
        <dbReference type="ARBA" id="ARBA00024033"/>
    </source>
</evidence>
<evidence type="ECO:0000313" key="10">
    <source>
        <dbReference type="EMBL" id="AEH11675.1"/>
    </source>
</evidence>
<keyword evidence="2" id="KW-1003">Cell membrane</keyword>
<keyword evidence="4 9" id="KW-0812">Transmembrane</keyword>
<keyword evidence="6 9" id="KW-0472">Membrane</keyword>
<evidence type="ECO:0000256" key="3">
    <source>
        <dbReference type="ARBA" id="ARBA00022679"/>
    </source>
</evidence>
<evidence type="ECO:0000256" key="4">
    <source>
        <dbReference type="ARBA" id="ARBA00022692"/>
    </source>
</evidence>
<protein>
    <submittedName>
        <fullName evidence="10">Uncharacterized protein</fullName>
    </submittedName>
</protein>
<comment type="similarity">
    <text evidence="7">Belongs to the glycosyltransferase 87 family.</text>
</comment>
<keyword evidence="5 9" id="KW-1133">Transmembrane helix</keyword>
<evidence type="ECO:0000256" key="8">
    <source>
        <dbReference type="SAM" id="MobiDB-lite"/>
    </source>
</evidence>
<dbReference type="STRING" id="656024.FsymDg_4425"/>
<evidence type="ECO:0000256" key="2">
    <source>
        <dbReference type="ARBA" id="ARBA00022475"/>
    </source>
</evidence>
<dbReference type="Pfam" id="PF09594">
    <property type="entry name" value="GT87"/>
    <property type="match status" value="1"/>
</dbReference>
<feature type="transmembrane region" description="Helical" evidence="9">
    <location>
        <begin position="486"/>
        <end position="504"/>
    </location>
</feature>
<feature type="transmembrane region" description="Helical" evidence="9">
    <location>
        <begin position="341"/>
        <end position="365"/>
    </location>
</feature>
<feature type="compositionally biased region" description="Low complexity" evidence="8">
    <location>
        <begin position="469"/>
        <end position="478"/>
    </location>
</feature>
<reference evidence="10 11" key="1">
    <citation type="submission" date="2011-05" db="EMBL/GenBank/DDBJ databases">
        <title>Complete sequence of chromosome of Frankia symbiont of Datisca glomerata.</title>
        <authorList>
            <consortium name="US DOE Joint Genome Institute"/>
            <person name="Lucas S."/>
            <person name="Han J."/>
            <person name="Lapidus A."/>
            <person name="Cheng J.-F."/>
            <person name="Goodwin L."/>
            <person name="Pitluck S."/>
            <person name="Peters L."/>
            <person name="Mikhailova N."/>
            <person name="Chertkov O."/>
            <person name="Teshima H."/>
            <person name="Han C."/>
            <person name="Tapia R."/>
            <person name="Land M."/>
            <person name="Hauser L."/>
            <person name="Kyrpides N."/>
            <person name="Ivanova N."/>
            <person name="Pagani I."/>
            <person name="Berry A."/>
            <person name="Pawlowski K."/>
            <person name="Persson T."/>
            <person name="Vanden Heuvel B."/>
            <person name="Benson D."/>
            <person name="Woyke T."/>
        </authorList>
    </citation>
    <scope>NUCLEOTIDE SEQUENCE [LARGE SCALE GENOMIC DNA]</scope>
    <source>
        <strain evidence="11">4085684</strain>
    </source>
</reference>
<dbReference type="HOGENOM" id="CLU_035797_1_0_11"/>
<feature type="transmembrane region" description="Helical" evidence="9">
    <location>
        <begin position="272"/>
        <end position="293"/>
    </location>
</feature>
<keyword evidence="11" id="KW-1185">Reference proteome</keyword>
<dbReference type="eggNOG" id="COG5650">
    <property type="taxonomic scope" value="Bacteria"/>
</dbReference>
<evidence type="ECO:0000256" key="1">
    <source>
        <dbReference type="ARBA" id="ARBA00004651"/>
    </source>
</evidence>
<dbReference type="AlphaFoldDB" id="F8AZE0"/>
<evidence type="ECO:0000256" key="5">
    <source>
        <dbReference type="ARBA" id="ARBA00022989"/>
    </source>
</evidence>
<dbReference type="InterPro" id="IPR018584">
    <property type="entry name" value="GT87"/>
</dbReference>
<dbReference type="Proteomes" id="UP000001549">
    <property type="component" value="Chromosome"/>
</dbReference>
<feature type="transmembrane region" description="Helical" evidence="9">
    <location>
        <begin position="129"/>
        <end position="159"/>
    </location>
</feature>
<accession>F8AZE0</accession>
<evidence type="ECO:0000256" key="9">
    <source>
        <dbReference type="SAM" id="Phobius"/>
    </source>
</evidence>
<feature type="transmembrane region" description="Helical" evidence="9">
    <location>
        <begin position="510"/>
        <end position="535"/>
    </location>
</feature>
<dbReference type="GO" id="GO:0005886">
    <property type="term" value="C:plasma membrane"/>
    <property type="evidence" value="ECO:0007669"/>
    <property type="project" value="UniProtKB-SubCell"/>
</dbReference>
<dbReference type="EMBL" id="CP002801">
    <property type="protein sequence ID" value="AEH11675.1"/>
    <property type="molecule type" value="Genomic_DNA"/>
</dbReference>
<feature type="transmembrane region" description="Helical" evidence="9">
    <location>
        <begin position="165"/>
        <end position="186"/>
    </location>
</feature>
<sequence length="553" mass="56937">MPPARLSRWTQPWFRPWSARRIRIFWLVSRVLLVILAVAGRTLGAQHGVLGDVRLYDHWGHGLVHGAGLPVDDDRWQYPPAAAIALAVPSVLETVTRLPYEVGFFLMILAADAAVTGMLARRSASAARFWLLGICALGPVALARFDLLPAVLVVAALVGATDRRWGRVGLAVGLGVLLKVWPVLLLPAFGRVVGARGPVPGAGPAPARDARPGPLVARATGTASWPALARLAGGLAAAVALVAAVLFATGWWREAFGFLGAQEARGLQTEAVPATPFVLAHMVGLGSGPVYDWGSFQFGSPAARAVATACSVAEIVAVLGATVWWWTPLRSRAATNPADRMLALLLIVLVTSRVLSPQYLVWLLAVAACRPLWPNPAASGPASGPGLATGTAPVASPVIGPVVGPAAGRGAAIGAGCTAGAAPMAGPELAAGHTGLDSVSGTGTEPATGTGAGGPDRAGAPSRTGPDTGVGPVGARAAQPAPPRRWITVGLPAICLISLVVYPIRYDDLLAGQVVASLLLVVRNLLLVIVCWFAVGEVARAARPGRRPPQPRL</sequence>
<feature type="region of interest" description="Disordered" evidence="8">
    <location>
        <begin position="433"/>
        <end position="478"/>
    </location>
</feature>
<keyword evidence="3" id="KW-0808">Transferase</keyword>
<feature type="transmembrane region" description="Helical" evidence="9">
    <location>
        <begin position="228"/>
        <end position="252"/>
    </location>
</feature>